<reference evidence="2 3" key="1">
    <citation type="submission" date="2019-12" db="EMBL/GenBank/DDBJ databases">
        <authorList>
            <person name="Zhang Y.-J."/>
        </authorList>
    </citation>
    <scope>NUCLEOTIDE SEQUENCE [LARGE SCALE GENOMIC DNA]</scope>
    <source>
        <strain evidence="2 3">H18S-6</strain>
    </source>
</reference>
<organism evidence="2 3">
    <name type="scientific">Parasedimentitalea maritima</name>
    <dbReference type="NCBI Taxonomy" id="2578117"/>
    <lineage>
        <taxon>Bacteria</taxon>
        <taxon>Pseudomonadati</taxon>
        <taxon>Pseudomonadota</taxon>
        <taxon>Alphaproteobacteria</taxon>
        <taxon>Rhodobacterales</taxon>
        <taxon>Paracoccaceae</taxon>
        <taxon>Parasedimentitalea</taxon>
    </lineage>
</organism>
<keyword evidence="1" id="KW-0812">Transmembrane</keyword>
<protein>
    <submittedName>
        <fullName evidence="2">Uncharacterized protein</fullName>
    </submittedName>
</protein>
<accession>A0A6A4RE78</accession>
<comment type="caution">
    <text evidence="2">The sequence shown here is derived from an EMBL/GenBank/DDBJ whole genome shotgun (WGS) entry which is preliminary data.</text>
</comment>
<sequence length="52" mass="5713">MSNKTGDFEGVAGVIHAILLIFARLGAFKSQLWSRIWLGFSRLDVMQASAMA</sequence>
<evidence type="ECO:0000313" key="3">
    <source>
        <dbReference type="Proteomes" id="UP000441586"/>
    </source>
</evidence>
<dbReference type="AlphaFoldDB" id="A0A6A4RE78"/>
<dbReference type="EMBL" id="WSFO01000018">
    <property type="protein sequence ID" value="KAE9625937.1"/>
    <property type="molecule type" value="Genomic_DNA"/>
</dbReference>
<name>A0A6A4RE78_9RHOB</name>
<keyword evidence="1" id="KW-0472">Membrane</keyword>
<evidence type="ECO:0000256" key="1">
    <source>
        <dbReference type="SAM" id="Phobius"/>
    </source>
</evidence>
<dbReference type="Proteomes" id="UP000441586">
    <property type="component" value="Unassembled WGS sequence"/>
</dbReference>
<keyword evidence="1" id="KW-1133">Transmembrane helix</keyword>
<dbReference type="RefSeq" id="WP_158981635.1">
    <property type="nucleotide sequence ID" value="NZ_WSFO01000018.1"/>
</dbReference>
<evidence type="ECO:0000313" key="2">
    <source>
        <dbReference type="EMBL" id="KAE9625937.1"/>
    </source>
</evidence>
<gene>
    <name evidence="2" type="ORF">GP644_22035</name>
</gene>
<feature type="transmembrane region" description="Helical" evidence="1">
    <location>
        <begin position="12"/>
        <end position="28"/>
    </location>
</feature>
<proteinExistence type="predicted"/>